<dbReference type="SUPFAM" id="SSF81606">
    <property type="entry name" value="PP2C-like"/>
    <property type="match status" value="1"/>
</dbReference>
<dbReference type="Gene3D" id="6.10.340.10">
    <property type="match status" value="1"/>
</dbReference>
<feature type="transmembrane region" description="Helical" evidence="3">
    <location>
        <begin position="107"/>
        <end position="132"/>
    </location>
</feature>
<keyword evidence="3" id="KW-1133">Transmembrane helix</keyword>
<accession>A0A5F1ZD35</accession>
<proteinExistence type="predicted"/>
<protein>
    <submittedName>
        <fullName evidence="5">Stage II sporulation protein E</fullName>
    </submittedName>
</protein>
<dbReference type="Pfam" id="PF07228">
    <property type="entry name" value="SpoIIE"/>
    <property type="match status" value="1"/>
</dbReference>
<dbReference type="AlphaFoldDB" id="A0A5F1ZD35"/>
<evidence type="ECO:0000256" key="1">
    <source>
        <dbReference type="ARBA" id="ARBA00022801"/>
    </source>
</evidence>
<sequence length="604" mass="68891">MKRETLFWDLTLKLEAFTHTVPVPFAVYYAIITQKMEPEHWQIFIALCLFFATGIGLLGTFVRFLLLKYVYAKIERIPIPSSGISSLSQEEIYYAKSVKILLFRYPLLEAIIIVIRWLSGVIPISLLFFHLVTYMPSVVRSAIFTFLMIAPISFVTYYFISESCIRRLFDVPQIKNIELQEKDIPKFNYFKRILVAFFSLAALPFVIFSYILYSLSMGEIAVEEPMIPIVTVSFIFIVPLIVCSYVVAKSVNEGLNETSRSLGELAKGNFDVIVTAKSSDDFAKQALYLNSVISKLKEMYEEIKNLNEGLEEKVTLRTNELKLSLQDISKLKIQQDGDYFLTYQLLSPLAVKNVSSKQLEVDHLVRQKKVFEYKDRRYDIGGDINISHSITLQKRKFLLFVNADAMGKSMQGAGGALVFGAVFQSIVQRTKTDPNYEQIRPEDWLKSSLQEMHMIFEAFDGTMLVSLTMGLLEEDTGKLYFLNAEHPPIVLYREGKAEYLQADVSYRKLGTLGATPIQNIKEFQLESEDVLIIGSDGKDDLLHLDETGKWEINSDEQMFLKLVESTHGNLLAISKQIESLGQVIDDISLIRICYLPTKNSETKT</sequence>
<name>A0A5F1ZD35_9LEPT</name>
<feature type="transmembrane region" description="Helical" evidence="3">
    <location>
        <begin position="12"/>
        <end position="31"/>
    </location>
</feature>
<dbReference type="Gene3D" id="3.60.40.10">
    <property type="entry name" value="PPM-type phosphatase domain"/>
    <property type="match status" value="1"/>
</dbReference>
<keyword evidence="3" id="KW-0472">Membrane</keyword>
<evidence type="ECO:0000313" key="5">
    <source>
        <dbReference type="EMBL" id="TGK96651.1"/>
    </source>
</evidence>
<dbReference type="EMBL" id="RQFP01000001">
    <property type="protein sequence ID" value="TGK96651.1"/>
    <property type="molecule type" value="Genomic_DNA"/>
</dbReference>
<dbReference type="RefSeq" id="WP_135676790.1">
    <property type="nucleotide sequence ID" value="NZ_RQFP01000001.1"/>
</dbReference>
<keyword evidence="6" id="KW-1185">Reference proteome</keyword>
<feature type="domain" description="PPM-type phosphatase" evidence="4">
    <location>
        <begin position="365"/>
        <end position="594"/>
    </location>
</feature>
<reference evidence="5" key="1">
    <citation type="journal article" date="2019" name="PLoS Negl. Trop. Dis.">
        <title>Revisiting the worldwide diversity of Leptospira species in the environment.</title>
        <authorList>
            <person name="Vincent A.T."/>
            <person name="Schiettekatte O."/>
            <person name="Bourhy P."/>
            <person name="Veyrier F.J."/>
            <person name="Picardeau M."/>
        </authorList>
    </citation>
    <scope>NUCLEOTIDE SEQUENCE [LARGE SCALE GENOMIC DNA]</scope>
    <source>
        <strain evidence="5">201800277</strain>
    </source>
</reference>
<comment type="caution">
    <text evidence="5">The sequence shown here is derived from an EMBL/GenBank/DDBJ whole genome shotgun (WGS) entry which is preliminary data.</text>
</comment>
<feature type="transmembrane region" description="Helical" evidence="3">
    <location>
        <begin position="193"/>
        <end position="213"/>
    </location>
</feature>
<evidence type="ECO:0000259" key="4">
    <source>
        <dbReference type="SMART" id="SM00331"/>
    </source>
</evidence>
<feature type="coiled-coil region" evidence="2">
    <location>
        <begin position="289"/>
        <end position="316"/>
    </location>
</feature>
<evidence type="ECO:0000313" key="6">
    <source>
        <dbReference type="Proteomes" id="UP000297891"/>
    </source>
</evidence>
<feature type="transmembrane region" description="Helical" evidence="3">
    <location>
        <begin position="138"/>
        <end position="160"/>
    </location>
</feature>
<dbReference type="InterPro" id="IPR052016">
    <property type="entry name" value="Bact_Sigma-Reg"/>
</dbReference>
<dbReference type="SMART" id="SM00331">
    <property type="entry name" value="PP2C_SIG"/>
    <property type="match status" value="1"/>
</dbReference>
<dbReference type="PANTHER" id="PTHR43156:SF2">
    <property type="entry name" value="STAGE II SPORULATION PROTEIN E"/>
    <property type="match status" value="1"/>
</dbReference>
<dbReference type="InterPro" id="IPR036457">
    <property type="entry name" value="PPM-type-like_dom_sf"/>
</dbReference>
<dbReference type="InterPro" id="IPR001932">
    <property type="entry name" value="PPM-type_phosphatase-like_dom"/>
</dbReference>
<feature type="transmembrane region" description="Helical" evidence="3">
    <location>
        <begin position="225"/>
        <end position="248"/>
    </location>
</feature>
<evidence type="ECO:0000256" key="3">
    <source>
        <dbReference type="SAM" id="Phobius"/>
    </source>
</evidence>
<dbReference type="GO" id="GO:0016791">
    <property type="term" value="F:phosphatase activity"/>
    <property type="evidence" value="ECO:0007669"/>
    <property type="project" value="TreeGrafter"/>
</dbReference>
<keyword evidence="3" id="KW-0812">Transmembrane</keyword>
<dbReference type="Proteomes" id="UP000297891">
    <property type="component" value="Unassembled WGS sequence"/>
</dbReference>
<dbReference type="PANTHER" id="PTHR43156">
    <property type="entry name" value="STAGE II SPORULATION PROTEIN E-RELATED"/>
    <property type="match status" value="1"/>
</dbReference>
<keyword evidence="2" id="KW-0175">Coiled coil</keyword>
<dbReference type="OrthoDB" id="310901at2"/>
<keyword evidence="1" id="KW-0378">Hydrolase</keyword>
<feature type="transmembrane region" description="Helical" evidence="3">
    <location>
        <begin position="43"/>
        <end position="66"/>
    </location>
</feature>
<gene>
    <name evidence="5" type="ORF">EHQ30_08655</name>
</gene>
<evidence type="ECO:0000256" key="2">
    <source>
        <dbReference type="SAM" id="Coils"/>
    </source>
</evidence>
<organism evidence="5 6">
    <name type="scientific">Leptospira brenneri</name>
    <dbReference type="NCBI Taxonomy" id="2023182"/>
    <lineage>
        <taxon>Bacteria</taxon>
        <taxon>Pseudomonadati</taxon>
        <taxon>Spirochaetota</taxon>
        <taxon>Spirochaetia</taxon>
        <taxon>Leptospirales</taxon>
        <taxon>Leptospiraceae</taxon>
        <taxon>Leptospira</taxon>
    </lineage>
</organism>